<evidence type="ECO:0000313" key="11">
    <source>
        <dbReference type="EMBL" id="AOJ11071.1"/>
    </source>
</evidence>
<keyword evidence="1 10" id="KW-1003">Cell membrane</keyword>
<organism evidence="11 12">
    <name type="scientific">Burkholderia mayonis</name>
    <dbReference type="NCBI Taxonomy" id="1385591"/>
    <lineage>
        <taxon>Bacteria</taxon>
        <taxon>Pseudomonadati</taxon>
        <taxon>Pseudomonadota</taxon>
        <taxon>Betaproteobacteria</taxon>
        <taxon>Burkholderiales</taxon>
        <taxon>Burkholderiaceae</taxon>
        <taxon>Burkholderia</taxon>
        <taxon>pseudomallei group</taxon>
    </lineage>
</organism>
<dbReference type="Proteomes" id="UP000067711">
    <property type="component" value="Chromosome 1"/>
</dbReference>
<comment type="pathway">
    <text evidence="10">Lipid metabolism; phospholipid metabolism.</text>
</comment>
<keyword evidence="9 10" id="KW-1208">Phospholipid metabolism</keyword>
<feature type="transmembrane region" description="Helical" evidence="10">
    <location>
        <begin position="110"/>
        <end position="134"/>
    </location>
</feature>
<keyword evidence="3 10" id="KW-0808">Transferase</keyword>
<dbReference type="UniPathway" id="UPA00085"/>
<dbReference type="GO" id="GO:0008654">
    <property type="term" value="P:phospholipid biosynthetic process"/>
    <property type="evidence" value="ECO:0007669"/>
    <property type="project" value="UniProtKB-UniRule"/>
</dbReference>
<proteinExistence type="inferred from homology"/>
<keyword evidence="11" id="KW-0012">Acyltransferase</keyword>
<keyword evidence="7 10" id="KW-0472">Membrane</keyword>
<evidence type="ECO:0000256" key="4">
    <source>
        <dbReference type="ARBA" id="ARBA00022692"/>
    </source>
</evidence>
<dbReference type="SMART" id="SM01207">
    <property type="entry name" value="G3P_acyltransf"/>
    <property type="match status" value="1"/>
</dbReference>
<evidence type="ECO:0000256" key="2">
    <source>
        <dbReference type="ARBA" id="ARBA00022516"/>
    </source>
</evidence>
<keyword evidence="6 10" id="KW-0443">Lipid metabolism</keyword>
<feature type="transmembrane region" description="Helical" evidence="10">
    <location>
        <begin position="80"/>
        <end position="98"/>
    </location>
</feature>
<keyword evidence="5 10" id="KW-1133">Transmembrane helix</keyword>
<name>A0A1B4G591_9BURK</name>
<keyword evidence="8 10" id="KW-0594">Phospholipid biosynthesis</keyword>
<evidence type="ECO:0000256" key="10">
    <source>
        <dbReference type="HAMAP-Rule" id="MF_01043"/>
    </source>
</evidence>
<keyword evidence="4 10" id="KW-0812">Transmembrane</keyword>
<feature type="transmembrane region" description="Helical" evidence="10">
    <location>
        <begin position="141"/>
        <end position="158"/>
    </location>
</feature>
<feature type="transmembrane region" description="Helical" evidence="10">
    <location>
        <begin position="53"/>
        <end position="71"/>
    </location>
</feature>
<evidence type="ECO:0000256" key="9">
    <source>
        <dbReference type="ARBA" id="ARBA00023264"/>
    </source>
</evidence>
<comment type="subunit">
    <text evidence="10">Probably interacts with PlsX.</text>
</comment>
<evidence type="ECO:0000313" key="12">
    <source>
        <dbReference type="Proteomes" id="UP000067711"/>
    </source>
</evidence>
<keyword evidence="2 10" id="KW-0444">Lipid biosynthesis</keyword>
<evidence type="ECO:0000256" key="3">
    <source>
        <dbReference type="ARBA" id="ARBA00022679"/>
    </source>
</evidence>
<dbReference type="GO" id="GO:0005886">
    <property type="term" value="C:plasma membrane"/>
    <property type="evidence" value="ECO:0007669"/>
    <property type="project" value="UniProtKB-SubCell"/>
</dbReference>
<dbReference type="NCBIfam" id="TIGR00023">
    <property type="entry name" value="glycerol-3-phosphate 1-O-acyltransferase PlsY"/>
    <property type="match status" value="1"/>
</dbReference>
<dbReference type="Pfam" id="PF02660">
    <property type="entry name" value="G3P_acyltransf"/>
    <property type="match status" value="1"/>
</dbReference>
<dbReference type="GO" id="GO:0043772">
    <property type="term" value="F:acyl-phosphate glycerol-3-phosphate acyltransferase activity"/>
    <property type="evidence" value="ECO:0007669"/>
    <property type="project" value="UniProtKB-UniRule"/>
</dbReference>
<feature type="transmembrane region" description="Helical" evidence="10">
    <location>
        <begin position="164"/>
        <end position="180"/>
    </location>
</feature>
<dbReference type="PANTHER" id="PTHR30309:SF0">
    <property type="entry name" value="GLYCEROL-3-PHOSPHATE ACYLTRANSFERASE-RELATED"/>
    <property type="match status" value="1"/>
</dbReference>
<dbReference type="EMBL" id="CP013389">
    <property type="protein sequence ID" value="AOJ11071.1"/>
    <property type="molecule type" value="Genomic_DNA"/>
</dbReference>
<evidence type="ECO:0000256" key="1">
    <source>
        <dbReference type="ARBA" id="ARBA00022475"/>
    </source>
</evidence>
<evidence type="ECO:0000256" key="7">
    <source>
        <dbReference type="ARBA" id="ARBA00023136"/>
    </source>
</evidence>
<evidence type="ECO:0000256" key="5">
    <source>
        <dbReference type="ARBA" id="ARBA00022989"/>
    </source>
</evidence>
<protein>
    <recommendedName>
        <fullName evidence="10">Glycerol-3-phosphate acyltransferase</fullName>
    </recommendedName>
    <alternativeName>
        <fullName evidence="10">Acyl-PO4 G3P acyltransferase</fullName>
    </alternativeName>
    <alternativeName>
        <fullName evidence="10">Acyl-phosphate--glycerol-3-phosphate acyltransferase</fullName>
    </alternativeName>
    <alternativeName>
        <fullName evidence="10">G3P acyltransferase</fullName>
        <shortName evidence="10">GPAT</shortName>
        <ecNumber evidence="10">2.3.1.275</ecNumber>
    </alternativeName>
    <alternativeName>
        <fullName evidence="10">Lysophosphatidic acid synthase</fullName>
        <shortName evidence="10">LPA synthase</shortName>
    </alternativeName>
</protein>
<dbReference type="HAMAP" id="MF_01043">
    <property type="entry name" value="PlsY"/>
    <property type="match status" value="1"/>
</dbReference>
<dbReference type="RefSeq" id="WP_066493630.1">
    <property type="nucleotide sequence ID" value="NZ_CP013389.1"/>
</dbReference>
<evidence type="ECO:0000256" key="6">
    <source>
        <dbReference type="ARBA" id="ARBA00023098"/>
    </source>
</evidence>
<dbReference type="EC" id="2.3.1.275" evidence="10"/>
<dbReference type="AlphaFoldDB" id="A0A1B4G591"/>
<dbReference type="InterPro" id="IPR003811">
    <property type="entry name" value="G3P_acylTferase_PlsY"/>
</dbReference>
<comment type="similarity">
    <text evidence="10">Belongs to the PlsY family.</text>
</comment>
<comment type="catalytic activity">
    <reaction evidence="10">
        <text>an acyl phosphate + sn-glycerol 3-phosphate = a 1-acyl-sn-glycero-3-phosphate + phosphate</text>
        <dbReference type="Rhea" id="RHEA:34075"/>
        <dbReference type="ChEBI" id="CHEBI:43474"/>
        <dbReference type="ChEBI" id="CHEBI:57597"/>
        <dbReference type="ChEBI" id="CHEBI:57970"/>
        <dbReference type="ChEBI" id="CHEBI:59918"/>
        <dbReference type="EC" id="2.3.1.275"/>
    </reaction>
</comment>
<accession>A0A1B4G591</accession>
<sequence length="202" mass="21333">MQILLATVAAYLIGSVSFAVVISAAMGLADPRSYGSKNPGATNVLRSGNKKAAILTLVGDAFKGWLAVWLVRRFGIGGEIGVALSAIAVFLGHLYPVFFRFQGGKGVATAAGVLLAVHPVLGLATALTWVIVAFFFRYSSLAALVAAVFAPVFDVFLFGTRNNPVAWAVLAMSVLLIWRHRSNISKLIAGEESRIGQKKTGV</sequence>
<gene>
    <name evidence="10" type="primary">plsY</name>
    <name evidence="11" type="ORF">WS71_28565</name>
</gene>
<dbReference type="PANTHER" id="PTHR30309">
    <property type="entry name" value="INNER MEMBRANE PROTEIN YGIH"/>
    <property type="match status" value="1"/>
</dbReference>
<comment type="function">
    <text evidence="10">Catalyzes the transfer of an acyl group from acyl-phosphate (acyl-PO(4)) to glycerol-3-phosphate (G3P) to form lysophosphatidic acid (LPA). This enzyme utilizes acyl-phosphate as fatty acyl donor, but not acyl-CoA or acyl-ACP.</text>
</comment>
<reference evidence="11 12" key="1">
    <citation type="submission" date="2015-12" db="EMBL/GenBank/DDBJ databases">
        <title>Diversity of Burkholderia near neighbor genomes.</title>
        <authorList>
            <person name="Sahl J."/>
            <person name="Wagner D."/>
            <person name="Keim P."/>
        </authorList>
    </citation>
    <scope>NUCLEOTIDE SEQUENCE [LARGE SCALE GENOMIC DNA]</scope>
    <source>
        <strain evidence="11 12">BDU8</strain>
    </source>
</reference>
<evidence type="ECO:0000256" key="8">
    <source>
        <dbReference type="ARBA" id="ARBA00023209"/>
    </source>
</evidence>
<comment type="subcellular location">
    <subcellularLocation>
        <location evidence="10">Cell membrane</location>
        <topology evidence="10">Multi-pass membrane protein</topology>
    </subcellularLocation>
</comment>